<feature type="compositionally biased region" description="Polar residues" evidence="1">
    <location>
        <begin position="758"/>
        <end position="770"/>
    </location>
</feature>
<feature type="compositionally biased region" description="Polar residues" evidence="1">
    <location>
        <begin position="859"/>
        <end position="886"/>
    </location>
</feature>
<dbReference type="SMART" id="SM00320">
    <property type="entry name" value="WD40"/>
    <property type="match status" value="1"/>
</dbReference>
<feature type="region of interest" description="Disordered" evidence="1">
    <location>
        <begin position="1266"/>
        <end position="1322"/>
    </location>
</feature>
<feature type="compositionally biased region" description="Basic and acidic residues" evidence="1">
    <location>
        <begin position="1266"/>
        <end position="1294"/>
    </location>
</feature>
<dbReference type="InParanoid" id="A2FIU7"/>
<dbReference type="OrthoDB" id="6262491at2759"/>
<keyword evidence="3" id="KW-1185">Reference proteome</keyword>
<dbReference type="VEuPathDB" id="TrichDB:TVAG_078510"/>
<feature type="region of interest" description="Disordered" evidence="1">
    <location>
        <begin position="715"/>
        <end position="739"/>
    </location>
</feature>
<reference evidence="2" key="1">
    <citation type="submission" date="2006-10" db="EMBL/GenBank/DDBJ databases">
        <authorList>
            <person name="Amadeo P."/>
            <person name="Zhao Q."/>
            <person name="Wortman J."/>
            <person name="Fraser-Liggett C."/>
            <person name="Carlton J."/>
        </authorList>
    </citation>
    <scope>NUCLEOTIDE SEQUENCE</scope>
    <source>
        <strain evidence="2">G3</strain>
    </source>
</reference>
<dbReference type="VEuPathDB" id="TrichDB:TVAGG3_0462390"/>
<protein>
    <submittedName>
        <fullName evidence="2">Uncharacterized protein</fullName>
    </submittedName>
</protein>
<feature type="compositionally biased region" description="Acidic residues" evidence="1">
    <location>
        <begin position="723"/>
        <end position="739"/>
    </location>
</feature>
<feature type="compositionally biased region" description="Basic residues" evidence="1">
    <location>
        <begin position="826"/>
        <end position="835"/>
    </location>
</feature>
<evidence type="ECO:0000313" key="2">
    <source>
        <dbReference type="EMBL" id="EAX95162.1"/>
    </source>
</evidence>
<dbReference type="EMBL" id="DS113820">
    <property type="protein sequence ID" value="EAX95162.1"/>
    <property type="molecule type" value="Genomic_DNA"/>
</dbReference>
<feature type="compositionally biased region" description="Polar residues" evidence="1">
    <location>
        <begin position="1002"/>
        <end position="1017"/>
    </location>
</feature>
<feature type="compositionally biased region" description="Low complexity" evidence="1">
    <location>
        <begin position="1022"/>
        <end position="1050"/>
    </location>
</feature>
<dbReference type="SUPFAM" id="SSF50998">
    <property type="entry name" value="Quinoprotein alcohol dehydrogenase-like"/>
    <property type="match status" value="1"/>
</dbReference>
<sequence>MNFRDSLKFGIFPEYELDLGTSIANSIYEFQQGTFWCSTNKKLLQIEGPKIKKTFRNKFCCATQLPNSDITVGVSVHHSEIEIWFLAANFLRPLKTGLKTEQKTVMHVLYSPKSHTIITIGSGIKTWNLISTYYERKHSAIYPEVNVTLRKSFLPDYESGILNPPCFDYERELIYIPTPSGVIAYNLDGDQLNTVVKLKASIDNCMTVLNSKKDSNKGKIIFSDPCEGVTTWDFDGRIRFKFPNTPSSIYFLTYIDRENIMYLSGQNTLCILDVKTGRSFQCHSFDKTPNRIFVLGTNPYKQVCCIFSTKIQFLRIVIPWKKYLLNIPTIFVLEKCYRANEASRILIQCGSSFFKLISPKTKMNMTTAVTQSCYPPTGLLYDRGTMVYLKKDGEKNYRYFVWEDLIKQRDEIFVVQTDERVCGFNTGLIPCEQIMCSDFQASKIDFCLNREKICFAIASPFCDLTIRDYDNFRVIYHGSLSSEEIVQMKFMPTLNLICLVYRTTIIIFDSENLAVLCSKSDIKSSNVVGILGNNILIGLEDGTIERYEVIQNDLKESFKIKSHSQRVTNISFSPTFWISTSLDGNVCLYDYDWTVFYKISLPCSLLSGIILNGRREILVATDSELMIIEPVYQMFFNEIDEEHPLLDVFDELDDYLESNAVSYLEEFETQNSSFLSNFTKSKIVYNNRKQSPKKSFDLNELNRLKKLLEKEEKLLKNSNQTEENQEKEDEEQKQEITDEDKEMILREMENLGDKTDQFKSIQNDENIQNNSEEKTVENSEEKISDADGKSDKKKQNNENNSKKKAKKEFDTSQFLKEYNEEQERNKNRKKEKKVKNKTEEKETETKEEKLDLSNIKLFDSSSNSSLEIFQSIKPQPSKQKITTIPPQIQKEEIKISEEKGSKNSEEKGSKISEEKIEKENSEEGKKTKKKQQNKGNLIREPQENTKSKSFKRNFKQNPIRKTSSDNSTKNVEEENKNVNVSSIYMELDNDNDKNNNRKPKQTKTQNSILKLNQNSSNKPEKSSYININTDISDISNQNSKSNRNLRNPRNFRNKNDLNHDLTDKNKETKTVLTSSSSDDKFEFEFEKNDTRNQQNRGEKYVAGDTKKSMKFKRVLVRERKFKKKSQINVESSEETENIFLSAMGGEIRGDIGITHTKCESSLSRNSSKFSVLVEETKKLKKSESTANLSLKLNKTDQKQLSASQSLPSLLLLSQEIQDKFSNSSPLALFLSDDQNEDSNDNSFDTDQNQPFYNLNEQVQTNLNEKQNLEKSGNESIKLEKRDNKSVEIGDDRNNELQTSNDETDSPFKFQPNNEIENSEETKNINEKPFCSEIDSEEELERVKIKFKRKEIRKQNSFLPEFNVKPYVSTNNIYDDMLSNIMIDQNKKQSSNDLLHYVVNGMKPKRSKLSNTSRENKIYNSAQFPKSKRISSIELNGAIFVRPIYNRNRPLTGRK</sequence>
<feature type="compositionally biased region" description="Polar residues" evidence="1">
    <location>
        <begin position="955"/>
        <end position="965"/>
    </location>
</feature>
<name>A2FIU7_TRIV3</name>
<dbReference type="RefSeq" id="XP_001308092.1">
    <property type="nucleotide sequence ID" value="XM_001308091.1"/>
</dbReference>
<dbReference type="Gene3D" id="2.130.10.10">
    <property type="entry name" value="YVTN repeat-like/Quinoprotein amine dehydrogenase"/>
    <property type="match status" value="1"/>
</dbReference>
<evidence type="ECO:0000256" key="1">
    <source>
        <dbReference type="SAM" id="MobiDB-lite"/>
    </source>
</evidence>
<evidence type="ECO:0000313" key="3">
    <source>
        <dbReference type="Proteomes" id="UP000001542"/>
    </source>
</evidence>
<gene>
    <name evidence="2" type="ORF">TVAG_078510</name>
</gene>
<proteinExistence type="predicted"/>
<feature type="region of interest" description="Disordered" evidence="1">
    <location>
        <begin position="1230"/>
        <end position="1249"/>
    </location>
</feature>
<feature type="compositionally biased region" description="Basic and acidic residues" evidence="1">
    <location>
        <begin position="836"/>
        <end position="851"/>
    </location>
</feature>
<dbReference type="KEGG" id="tva:4752906"/>
<feature type="region of interest" description="Disordered" evidence="1">
    <location>
        <begin position="752"/>
        <end position="1075"/>
    </location>
</feature>
<dbReference type="InterPro" id="IPR015943">
    <property type="entry name" value="WD40/YVTN_repeat-like_dom_sf"/>
</dbReference>
<dbReference type="InterPro" id="IPR011047">
    <property type="entry name" value="Quinoprotein_ADH-like_sf"/>
</dbReference>
<feature type="compositionally biased region" description="Basic and acidic residues" evidence="1">
    <location>
        <begin position="771"/>
        <end position="796"/>
    </location>
</feature>
<accession>A2FIU7</accession>
<dbReference type="PANTHER" id="PTHR45532">
    <property type="entry name" value="WD REPEAT-CONTAINING PROTEIN 97"/>
    <property type="match status" value="1"/>
</dbReference>
<dbReference type="InterPro" id="IPR001680">
    <property type="entry name" value="WD40_rpt"/>
</dbReference>
<feature type="compositionally biased region" description="Basic and acidic residues" evidence="1">
    <location>
        <begin position="1053"/>
        <end position="1069"/>
    </location>
</feature>
<feature type="compositionally biased region" description="Basic and acidic residues" evidence="1">
    <location>
        <begin position="889"/>
        <end position="925"/>
    </location>
</feature>
<organism evidence="2 3">
    <name type="scientific">Trichomonas vaginalis (strain ATCC PRA-98 / G3)</name>
    <dbReference type="NCBI Taxonomy" id="412133"/>
    <lineage>
        <taxon>Eukaryota</taxon>
        <taxon>Metamonada</taxon>
        <taxon>Parabasalia</taxon>
        <taxon>Trichomonadida</taxon>
        <taxon>Trichomonadidae</taxon>
        <taxon>Trichomonas</taxon>
    </lineage>
</organism>
<dbReference type="Proteomes" id="UP000001542">
    <property type="component" value="Unassembled WGS sequence"/>
</dbReference>
<reference evidence="2" key="2">
    <citation type="journal article" date="2007" name="Science">
        <title>Draft genome sequence of the sexually transmitted pathogen Trichomonas vaginalis.</title>
        <authorList>
            <person name="Carlton J.M."/>
            <person name="Hirt R.P."/>
            <person name="Silva J.C."/>
            <person name="Delcher A.L."/>
            <person name="Schatz M."/>
            <person name="Zhao Q."/>
            <person name="Wortman J.R."/>
            <person name="Bidwell S.L."/>
            <person name="Alsmark U.C.M."/>
            <person name="Besteiro S."/>
            <person name="Sicheritz-Ponten T."/>
            <person name="Noel C.J."/>
            <person name="Dacks J.B."/>
            <person name="Foster P.G."/>
            <person name="Simillion C."/>
            <person name="Van de Peer Y."/>
            <person name="Miranda-Saavedra D."/>
            <person name="Barton G.J."/>
            <person name="Westrop G.D."/>
            <person name="Mueller S."/>
            <person name="Dessi D."/>
            <person name="Fiori P.L."/>
            <person name="Ren Q."/>
            <person name="Paulsen I."/>
            <person name="Zhang H."/>
            <person name="Bastida-Corcuera F.D."/>
            <person name="Simoes-Barbosa A."/>
            <person name="Brown M.T."/>
            <person name="Hayes R.D."/>
            <person name="Mukherjee M."/>
            <person name="Okumura C.Y."/>
            <person name="Schneider R."/>
            <person name="Smith A.J."/>
            <person name="Vanacova S."/>
            <person name="Villalvazo M."/>
            <person name="Haas B.J."/>
            <person name="Pertea M."/>
            <person name="Feldblyum T.V."/>
            <person name="Utterback T.R."/>
            <person name="Shu C.L."/>
            <person name="Osoegawa K."/>
            <person name="de Jong P.J."/>
            <person name="Hrdy I."/>
            <person name="Horvathova L."/>
            <person name="Zubacova Z."/>
            <person name="Dolezal P."/>
            <person name="Malik S.B."/>
            <person name="Logsdon J.M. Jr."/>
            <person name="Henze K."/>
            <person name="Gupta A."/>
            <person name="Wang C.C."/>
            <person name="Dunne R.L."/>
            <person name="Upcroft J.A."/>
            <person name="Upcroft P."/>
            <person name="White O."/>
            <person name="Salzberg S.L."/>
            <person name="Tang P."/>
            <person name="Chiu C.-H."/>
            <person name="Lee Y.-S."/>
            <person name="Embley T.M."/>
            <person name="Coombs G.H."/>
            <person name="Mottram J.C."/>
            <person name="Tachezy J."/>
            <person name="Fraser-Liggett C.M."/>
            <person name="Johnson P.J."/>
        </authorList>
    </citation>
    <scope>NUCLEOTIDE SEQUENCE [LARGE SCALE GENOMIC DNA]</scope>
    <source>
        <strain evidence="2">G3</strain>
    </source>
</reference>
<dbReference type="PANTHER" id="PTHR45532:SF1">
    <property type="entry name" value="WD REPEAT-CONTAINING PROTEIN 97"/>
    <property type="match status" value="1"/>
</dbReference>